<dbReference type="Proteomes" id="UP001589773">
    <property type="component" value="Unassembled WGS sequence"/>
</dbReference>
<accession>A0ABV6FCR5</accession>
<dbReference type="Pfam" id="PF11776">
    <property type="entry name" value="RcnB"/>
    <property type="match status" value="1"/>
</dbReference>
<dbReference type="EMBL" id="JBHLWP010000006">
    <property type="protein sequence ID" value="MFC0251129.1"/>
    <property type="molecule type" value="Genomic_DNA"/>
</dbReference>
<evidence type="ECO:0000313" key="3">
    <source>
        <dbReference type="EMBL" id="MFC0251129.1"/>
    </source>
</evidence>
<evidence type="ECO:0000256" key="1">
    <source>
        <dbReference type="SAM" id="MobiDB-lite"/>
    </source>
</evidence>
<feature type="region of interest" description="Disordered" evidence="1">
    <location>
        <begin position="25"/>
        <end position="63"/>
    </location>
</feature>
<reference evidence="3 4" key="1">
    <citation type="submission" date="2024-09" db="EMBL/GenBank/DDBJ databases">
        <authorList>
            <person name="Sun Q."/>
            <person name="Mori K."/>
        </authorList>
    </citation>
    <scope>NUCLEOTIDE SEQUENCE [LARGE SCALE GENOMIC DNA]</scope>
    <source>
        <strain evidence="3 4">CCM 7792</strain>
    </source>
</reference>
<feature type="chain" id="PRO_5047263063" evidence="2">
    <location>
        <begin position="21"/>
        <end position="114"/>
    </location>
</feature>
<gene>
    <name evidence="3" type="ORF">ACFFJK_04440</name>
</gene>
<evidence type="ECO:0000313" key="4">
    <source>
        <dbReference type="Proteomes" id="UP001589773"/>
    </source>
</evidence>
<name>A0ABV6FCR5_9BURK</name>
<dbReference type="InterPro" id="IPR024572">
    <property type="entry name" value="RcnB"/>
</dbReference>
<dbReference type="Gene3D" id="3.10.450.160">
    <property type="entry name" value="inner membrane protein cigr"/>
    <property type="match status" value="1"/>
</dbReference>
<dbReference type="RefSeq" id="WP_379677919.1">
    <property type="nucleotide sequence ID" value="NZ_JBHLWP010000006.1"/>
</dbReference>
<comment type="caution">
    <text evidence="3">The sequence shown here is derived from an EMBL/GenBank/DDBJ whole genome shotgun (WGS) entry which is preliminary data.</text>
</comment>
<keyword evidence="4" id="KW-1185">Reference proteome</keyword>
<proteinExistence type="predicted"/>
<sequence>MNKLIVPALLAAVLAGGAAAQVSQRSAHSEQEARLQQARQAAKAGHYRSVEASGQLKRGEQLPPRYRTHHYVVENWKAHRLPEPPRGHQWVQAGSDYALVAIATGVVTEVLVGR</sequence>
<keyword evidence="2" id="KW-0732">Signal</keyword>
<protein>
    <submittedName>
        <fullName evidence="3">RcnB family protein</fullName>
    </submittedName>
</protein>
<evidence type="ECO:0000256" key="2">
    <source>
        <dbReference type="SAM" id="SignalP"/>
    </source>
</evidence>
<organism evidence="3 4">
    <name type="scientific">Massilia consociata</name>
    <dbReference type="NCBI Taxonomy" id="760117"/>
    <lineage>
        <taxon>Bacteria</taxon>
        <taxon>Pseudomonadati</taxon>
        <taxon>Pseudomonadota</taxon>
        <taxon>Betaproteobacteria</taxon>
        <taxon>Burkholderiales</taxon>
        <taxon>Oxalobacteraceae</taxon>
        <taxon>Telluria group</taxon>
        <taxon>Massilia</taxon>
    </lineage>
</organism>
<feature type="signal peptide" evidence="2">
    <location>
        <begin position="1"/>
        <end position="20"/>
    </location>
</feature>